<proteinExistence type="inferred from homology"/>
<evidence type="ECO:0000256" key="3">
    <source>
        <dbReference type="ARBA" id="ARBA00022617"/>
    </source>
</evidence>
<dbReference type="InterPro" id="IPR001128">
    <property type="entry name" value="Cyt_P450"/>
</dbReference>
<dbReference type="InterPro" id="IPR050529">
    <property type="entry name" value="CYP450_sterol_14alpha_dmase"/>
</dbReference>
<dbReference type="PANTHER" id="PTHR24304">
    <property type="entry name" value="CYTOCHROME P450 FAMILY 7"/>
    <property type="match status" value="1"/>
</dbReference>
<feature type="region of interest" description="Disordered" evidence="8">
    <location>
        <begin position="497"/>
        <end position="534"/>
    </location>
</feature>
<keyword evidence="6" id="KW-0560">Oxidoreductase</keyword>
<evidence type="ECO:0000256" key="9">
    <source>
        <dbReference type="SAM" id="Phobius"/>
    </source>
</evidence>
<accession>A0A0A1TQJ0</accession>
<dbReference type="Proteomes" id="UP000039046">
    <property type="component" value="Unassembled WGS sequence"/>
</dbReference>
<dbReference type="CDD" id="cd11040">
    <property type="entry name" value="CYP7_CYP8-like"/>
    <property type="match status" value="1"/>
</dbReference>
<evidence type="ECO:0000256" key="8">
    <source>
        <dbReference type="SAM" id="MobiDB-lite"/>
    </source>
</evidence>
<feature type="transmembrane region" description="Helical" evidence="9">
    <location>
        <begin position="83"/>
        <end position="101"/>
    </location>
</feature>
<dbReference type="InterPro" id="IPR002403">
    <property type="entry name" value="Cyt_P450_E_grp-IV"/>
</dbReference>
<comment type="cofactor">
    <cofactor evidence="1 7">
        <name>heme</name>
        <dbReference type="ChEBI" id="CHEBI:30413"/>
    </cofactor>
</comment>
<evidence type="ECO:0000256" key="1">
    <source>
        <dbReference type="ARBA" id="ARBA00001971"/>
    </source>
</evidence>
<evidence type="ECO:0008006" key="12">
    <source>
        <dbReference type="Google" id="ProtNLM"/>
    </source>
</evidence>
<organism evidence="10 11">
    <name type="scientific">[Torrubiella] hemipterigena</name>
    <dbReference type="NCBI Taxonomy" id="1531966"/>
    <lineage>
        <taxon>Eukaryota</taxon>
        <taxon>Fungi</taxon>
        <taxon>Dikarya</taxon>
        <taxon>Ascomycota</taxon>
        <taxon>Pezizomycotina</taxon>
        <taxon>Sordariomycetes</taxon>
        <taxon>Hypocreomycetidae</taxon>
        <taxon>Hypocreales</taxon>
        <taxon>Clavicipitaceae</taxon>
        <taxon>Clavicipitaceae incertae sedis</taxon>
        <taxon>'Torrubiella' clade</taxon>
    </lineage>
</organism>
<dbReference type="GO" id="GO:0016705">
    <property type="term" value="F:oxidoreductase activity, acting on paired donors, with incorporation or reduction of molecular oxygen"/>
    <property type="evidence" value="ECO:0007669"/>
    <property type="project" value="InterPro"/>
</dbReference>
<dbReference type="GO" id="GO:0020037">
    <property type="term" value="F:heme binding"/>
    <property type="evidence" value="ECO:0007669"/>
    <property type="project" value="InterPro"/>
</dbReference>
<keyword evidence="5 7" id="KW-0408">Iron</keyword>
<evidence type="ECO:0000256" key="5">
    <source>
        <dbReference type="ARBA" id="ARBA00023004"/>
    </source>
</evidence>
<sequence>MEYFRSNTSNRSTTLDIHTFSSSAWYKAPVYVIIGTAPYLTRLNIQVAVCLAALCAVFVDITIRRVISRSARSTSQQPKYVSVWPYTIPFAGSVVAMASYLSTNNPAAWLRSSRLFNQTTPVQIKAFDNKDYVVIQGPENIKDIFKNSGVCSPSILHEFVLGRVFGMRENALKLYENDTSGYRRTPRAGTNIAPRNRVDFLTFQPLTEFLSGKGMDRFWYRYETNLIQRVHNRQYGQDRWTHVRNLTSLFEGDVSAAIVDALCGPYLLSRHPSFLKNLWMVDQSVDVLFRATPRIFAPKLYAQRDSLIEAVRNWHQYARSTFQIASIDEEGDDPFWGSEIFRNRNYVLSQMDGMDSYARASADFGLIWSSTRNSVVASLWAVIEIFKDPVLLGRVRQEAEKCLTKEEPEQLDIHLLSKNPLMQSIYAEVLRMRAHMFIVRVPQYNNMKVGEWTVGKGKTVISSSTVAHIDETVWNQGKNNQHPLDTFWADRFIKVEGDPESGPRKSNNSQFPAMKASRHRDGTETDTSRNQPCPRTHVEFAIKDVEGSWIPYGGGSRMCPGRHFAKRDIIFTAALFATHFDMEIIGDTENIVEHLRGFGLGTAAIAGEVPVRIRARKPFNITNKIV</sequence>
<feature type="transmembrane region" description="Helical" evidence="9">
    <location>
        <begin position="45"/>
        <end position="63"/>
    </location>
</feature>
<dbReference type="InterPro" id="IPR036396">
    <property type="entry name" value="Cyt_P450_sf"/>
</dbReference>
<evidence type="ECO:0000256" key="2">
    <source>
        <dbReference type="ARBA" id="ARBA00010617"/>
    </source>
</evidence>
<keyword evidence="3 7" id="KW-0349">Heme</keyword>
<reference evidence="10 11" key="1">
    <citation type="journal article" date="2015" name="Genome Announc.">
        <title>Draft Genome Sequence and Gene Annotation of the Entomopathogenic Fungus Verticillium hemipterigenum.</title>
        <authorList>
            <person name="Horn F."/>
            <person name="Habel A."/>
            <person name="Scharf D.H."/>
            <person name="Dworschak J."/>
            <person name="Brakhage A.A."/>
            <person name="Guthke R."/>
            <person name="Hertweck C."/>
            <person name="Linde J."/>
        </authorList>
    </citation>
    <scope>NUCLEOTIDE SEQUENCE [LARGE SCALE GENOMIC DNA]</scope>
</reference>
<dbReference type="Pfam" id="PF00067">
    <property type="entry name" value="p450"/>
    <property type="match status" value="1"/>
</dbReference>
<keyword evidence="9" id="KW-0812">Transmembrane</keyword>
<protein>
    <recommendedName>
        <fullName evidence="12">Cytochrome P450</fullName>
    </recommendedName>
</protein>
<dbReference type="HOGENOM" id="CLU_018012_2_1_1"/>
<keyword evidence="6" id="KW-0503">Monooxygenase</keyword>
<dbReference type="SUPFAM" id="SSF48264">
    <property type="entry name" value="Cytochrome P450"/>
    <property type="match status" value="1"/>
</dbReference>
<dbReference type="AlphaFoldDB" id="A0A0A1TQJ0"/>
<keyword evidence="11" id="KW-1185">Reference proteome</keyword>
<feature type="binding site" description="axial binding residue" evidence="7">
    <location>
        <position position="559"/>
    </location>
    <ligand>
        <name>heme</name>
        <dbReference type="ChEBI" id="CHEBI:30413"/>
    </ligand>
    <ligandPart>
        <name>Fe</name>
        <dbReference type="ChEBI" id="CHEBI:18248"/>
    </ligandPart>
</feature>
<dbReference type="PANTHER" id="PTHR24304:SF2">
    <property type="entry name" value="24-HYDROXYCHOLESTEROL 7-ALPHA-HYDROXYLASE"/>
    <property type="match status" value="1"/>
</dbReference>
<dbReference type="PRINTS" id="PR00465">
    <property type="entry name" value="EP450IV"/>
</dbReference>
<evidence type="ECO:0000313" key="10">
    <source>
        <dbReference type="EMBL" id="CEJ93287.1"/>
    </source>
</evidence>
<keyword evidence="9" id="KW-1133">Transmembrane helix</keyword>
<dbReference type="STRING" id="1531966.A0A0A1TQJ0"/>
<comment type="similarity">
    <text evidence="2">Belongs to the cytochrome P450 family.</text>
</comment>
<dbReference type="GO" id="GO:0005506">
    <property type="term" value="F:iron ion binding"/>
    <property type="evidence" value="ECO:0007669"/>
    <property type="project" value="InterPro"/>
</dbReference>
<name>A0A0A1TQJ0_9HYPO</name>
<evidence type="ECO:0000256" key="7">
    <source>
        <dbReference type="PIRSR" id="PIRSR602403-1"/>
    </source>
</evidence>
<keyword evidence="4 7" id="KW-0479">Metal-binding</keyword>
<evidence type="ECO:0000256" key="6">
    <source>
        <dbReference type="ARBA" id="ARBA00023033"/>
    </source>
</evidence>
<keyword evidence="9" id="KW-0472">Membrane</keyword>
<gene>
    <name evidence="10" type="ORF">VHEMI08886</name>
</gene>
<evidence type="ECO:0000313" key="11">
    <source>
        <dbReference type="Proteomes" id="UP000039046"/>
    </source>
</evidence>
<dbReference type="GO" id="GO:0008395">
    <property type="term" value="F:steroid hydroxylase activity"/>
    <property type="evidence" value="ECO:0007669"/>
    <property type="project" value="TreeGrafter"/>
</dbReference>
<evidence type="ECO:0000256" key="4">
    <source>
        <dbReference type="ARBA" id="ARBA00022723"/>
    </source>
</evidence>
<dbReference type="OrthoDB" id="3366823at2759"/>
<dbReference type="EMBL" id="CDHN01000005">
    <property type="protein sequence ID" value="CEJ93287.1"/>
    <property type="molecule type" value="Genomic_DNA"/>
</dbReference>
<dbReference type="Gene3D" id="1.10.630.10">
    <property type="entry name" value="Cytochrome P450"/>
    <property type="match status" value="1"/>
</dbReference>